<evidence type="ECO:0000313" key="3">
    <source>
        <dbReference type="EMBL" id="GLH74264.1"/>
    </source>
</evidence>
<keyword evidence="1" id="KW-0812">Transmembrane</keyword>
<accession>A0ABQ5QJR4</accession>
<name>A0ABQ5QJR4_9BACT</name>
<keyword evidence="1" id="KW-0472">Membrane</keyword>
<protein>
    <recommendedName>
        <fullName evidence="2">DUF2231 domain-containing protein</fullName>
    </recommendedName>
</protein>
<proteinExistence type="predicted"/>
<dbReference type="RefSeq" id="WP_285576332.1">
    <property type="nucleotide sequence ID" value="NZ_BSDE01000005.1"/>
</dbReference>
<evidence type="ECO:0000256" key="1">
    <source>
        <dbReference type="SAM" id="Phobius"/>
    </source>
</evidence>
<keyword evidence="1" id="KW-1133">Transmembrane helix</keyword>
<sequence length="158" mass="16912">MPPFNHLHPAIVHFPIALLMVAPAIFLLGALWPAQRRGIHAVALGLLLLGVLGGLAALITGEAAQIFARRTPELRAALDHHEDLAQGTMGIFGALAATWCLYLGLIRLRRRELPPALGRSLFILWMLLSACGVVTLILTGHAGGRMVHELHTHGGEGP</sequence>
<reference evidence="3 4" key="1">
    <citation type="journal article" date="2023" name="Antonie Van Leeuwenhoek">
        <title>Mesoterricola silvestris gen. nov., sp. nov., Mesoterricola sediminis sp. nov., Geothrix oryzae sp. nov., Geothrix edaphica sp. nov., Geothrix rubra sp. nov., and Geothrix limicola sp. nov., six novel members of Acidobacteriota isolated from soils.</title>
        <authorList>
            <person name="Itoh H."/>
            <person name="Sugisawa Y."/>
            <person name="Mise K."/>
            <person name="Xu Z."/>
            <person name="Kuniyasu M."/>
            <person name="Ushijima N."/>
            <person name="Kawano K."/>
            <person name="Kobayashi E."/>
            <person name="Shiratori Y."/>
            <person name="Masuda Y."/>
            <person name="Senoo K."/>
        </authorList>
    </citation>
    <scope>NUCLEOTIDE SEQUENCE [LARGE SCALE GENOMIC DNA]</scope>
    <source>
        <strain evidence="3 4">Red804</strain>
    </source>
</reference>
<dbReference type="Pfam" id="PF09990">
    <property type="entry name" value="DUF2231"/>
    <property type="match status" value="1"/>
</dbReference>
<feature type="transmembrane region" description="Helical" evidence="1">
    <location>
        <begin position="12"/>
        <end position="32"/>
    </location>
</feature>
<evidence type="ECO:0000259" key="2">
    <source>
        <dbReference type="Pfam" id="PF09990"/>
    </source>
</evidence>
<dbReference type="InterPro" id="IPR019251">
    <property type="entry name" value="DUF2231_TM"/>
</dbReference>
<keyword evidence="4" id="KW-1185">Reference proteome</keyword>
<comment type="caution">
    <text evidence="3">The sequence shown here is derived from an EMBL/GenBank/DDBJ whole genome shotgun (WGS) entry which is preliminary data.</text>
</comment>
<organism evidence="3 4">
    <name type="scientific">Geothrix limicola</name>
    <dbReference type="NCBI Taxonomy" id="2927978"/>
    <lineage>
        <taxon>Bacteria</taxon>
        <taxon>Pseudomonadati</taxon>
        <taxon>Acidobacteriota</taxon>
        <taxon>Holophagae</taxon>
        <taxon>Holophagales</taxon>
        <taxon>Holophagaceae</taxon>
        <taxon>Geothrix</taxon>
    </lineage>
</organism>
<feature type="transmembrane region" description="Helical" evidence="1">
    <location>
        <begin position="88"/>
        <end position="108"/>
    </location>
</feature>
<feature type="domain" description="DUF2231" evidence="2">
    <location>
        <begin position="7"/>
        <end position="153"/>
    </location>
</feature>
<feature type="transmembrane region" description="Helical" evidence="1">
    <location>
        <begin position="120"/>
        <end position="142"/>
    </location>
</feature>
<dbReference type="Proteomes" id="UP001165069">
    <property type="component" value="Unassembled WGS sequence"/>
</dbReference>
<evidence type="ECO:0000313" key="4">
    <source>
        <dbReference type="Proteomes" id="UP001165069"/>
    </source>
</evidence>
<dbReference type="EMBL" id="BSDE01000005">
    <property type="protein sequence ID" value="GLH74264.1"/>
    <property type="molecule type" value="Genomic_DNA"/>
</dbReference>
<gene>
    <name evidence="3" type="ORF">GETHLI_27660</name>
</gene>
<feature type="transmembrane region" description="Helical" evidence="1">
    <location>
        <begin position="44"/>
        <end position="68"/>
    </location>
</feature>